<evidence type="ECO:0000256" key="8">
    <source>
        <dbReference type="RuleBase" id="RU361166"/>
    </source>
</evidence>
<evidence type="ECO:0000259" key="9">
    <source>
        <dbReference type="PROSITE" id="PS51172"/>
    </source>
</evidence>
<dbReference type="AlphaFoldDB" id="Q2SJA3"/>
<dbReference type="KEGG" id="hch:HCH_02464"/>
<dbReference type="RefSeq" id="WP_011396340.1">
    <property type="nucleotide sequence ID" value="NC_007645.1"/>
</dbReference>
<dbReference type="GO" id="GO:0030245">
    <property type="term" value="P:cellulose catabolic process"/>
    <property type="evidence" value="ECO:0007669"/>
    <property type="project" value="UniProtKB-KW"/>
</dbReference>
<dbReference type="Proteomes" id="UP000000238">
    <property type="component" value="Chromosome"/>
</dbReference>
<dbReference type="InterPro" id="IPR008928">
    <property type="entry name" value="6-hairpin_glycosidase_sf"/>
</dbReference>
<keyword evidence="8" id="KW-0732">Signal</keyword>
<reference evidence="11 12" key="1">
    <citation type="journal article" date="2005" name="Nucleic Acids Res.">
        <title>Genomic blueprint of Hahella chejuensis, a marine microbe producing an algicidal agent.</title>
        <authorList>
            <person name="Jeong H."/>
            <person name="Yim J.H."/>
            <person name="Lee C."/>
            <person name="Choi S.-H."/>
            <person name="Park Y.K."/>
            <person name="Yoon S.H."/>
            <person name="Hur C.-G."/>
            <person name="Kang H.-Y."/>
            <person name="Kim D."/>
            <person name="Lee H.H."/>
            <person name="Park K.H."/>
            <person name="Park S.-H."/>
            <person name="Park H.-S."/>
            <person name="Lee H.K."/>
            <person name="Oh T.K."/>
            <person name="Kim J.F."/>
        </authorList>
    </citation>
    <scope>NUCLEOTIDE SEQUENCE [LARGE SCALE GENOMIC DNA]</scope>
    <source>
        <strain evidence="11 12">KCTC 2396</strain>
    </source>
</reference>
<evidence type="ECO:0000256" key="3">
    <source>
        <dbReference type="ARBA" id="ARBA00023001"/>
    </source>
</evidence>
<dbReference type="InterPro" id="IPR001701">
    <property type="entry name" value="Glyco_hydro_9"/>
</dbReference>
<keyword evidence="3 8" id="KW-0136">Cellulose degradation</keyword>
<dbReference type="PROSITE" id="PS00698">
    <property type="entry name" value="GH9_3"/>
    <property type="match status" value="1"/>
</dbReference>
<dbReference type="InterPro" id="IPR036966">
    <property type="entry name" value="CBM3_sf"/>
</dbReference>
<proteinExistence type="inferred from homology"/>
<dbReference type="Gene3D" id="2.60.40.10">
    <property type="entry name" value="Immunoglobulins"/>
    <property type="match status" value="1"/>
</dbReference>
<dbReference type="InterPro" id="IPR008965">
    <property type="entry name" value="CBM2/CBM3_carb-bd_dom_sf"/>
</dbReference>
<dbReference type="HOGENOM" id="CLU_008926_0_1_6"/>
<feature type="domain" description="CBM3" evidence="9">
    <location>
        <begin position="483"/>
        <end position="643"/>
    </location>
</feature>
<evidence type="ECO:0000256" key="6">
    <source>
        <dbReference type="ARBA" id="ARBA00023326"/>
    </source>
</evidence>
<dbReference type="Pfam" id="PF00942">
    <property type="entry name" value="CBM_3"/>
    <property type="match status" value="1"/>
</dbReference>
<comment type="catalytic activity">
    <reaction evidence="1 8">
        <text>Endohydrolysis of (1-&gt;4)-beta-D-glucosidic linkages in cellulose, lichenin and cereal beta-D-glucans.</text>
        <dbReference type="EC" id="3.2.1.4"/>
    </reaction>
</comment>
<comment type="similarity">
    <text evidence="7 8">Belongs to the glycosyl hydrolase 9 (cellulase E) family.</text>
</comment>
<gene>
    <name evidence="11" type="ordered locus">HCH_02464</name>
</gene>
<dbReference type="GO" id="GO:0008810">
    <property type="term" value="F:cellulase activity"/>
    <property type="evidence" value="ECO:0007669"/>
    <property type="project" value="UniProtKB-EC"/>
</dbReference>
<dbReference type="InterPro" id="IPR013783">
    <property type="entry name" value="Ig-like_fold"/>
</dbReference>
<dbReference type="eggNOG" id="COG3291">
    <property type="taxonomic scope" value="Bacteria"/>
</dbReference>
<evidence type="ECO:0000256" key="4">
    <source>
        <dbReference type="ARBA" id="ARBA00023277"/>
    </source>
</evidence>
<feature type="chain" id="PRO_5005143045" description="Endoglucanase" evidence="8">
    <location>
        <begin position="23"/>
        <end position="937"/>
    </location>
</feature>
<evidence type="ECO:0000256" key="7">
    <source>
        <dbReference type="PROSITE-ProRule" id="PRU10060"/>
    </source>
</evidence>
<evidence type="ECO:0000259" key="10">
    <source>
        <dbReference type="PROSITE" id="PS51173"/>
    </source>
</evidence>
<accession>Q2SJA3</accession>
<evidence type="ECO:0000256" key="5">
    <source>
        <dbReference type="ARBA" id="ARBA00023295"/>
    </source>
</evidence>
<dbReference type="InterPro" id="IPR001956">
    <property type="entry name" value="CBM3"/>
</dbReference>
<evidence type="ECO:0000256" key="1">
    <source>
        <dbReference type="ARBA" id="ARBA00000966"/>
    </source>
</evidence>
<dbReference type="EC" id="3.2.1.4" evidence="8"/>
<dbReference type="Gene3D" id="2.60.40.710">
    <property type="entry name" value="Endoglucanase-like"/>
    <property type="match status" value="1"/>
</dbReference>
<dbReference type="GO" id="GO:0030248">
    <property type="term" value="F:cellulose binding"/>
    <property type="evidence" value="ECO:0007669"/>
    <property type="project" value="InterPro"/>
</dbReference>
<feature type="active site" evidence="7">
    <location>
        <position position="448"/>
    </location>
</feature>
<feature type="active site" evidence="7">
    <location>
        <position position="439"/>
    </location>
</feature>
<keyword evidence="5 7" id="KW-0326">Glycosidase</keyword>
<dbReference type="eggNOG" id="COG5297">
    <property type="taxonomic scope" value="Bacteria"/>
</dbReference>
<dbReference type="FunFam" id="1.50.10.10:FF:000020">
    <property type="entry name" value="Endoglucanase"/>
    <property type="match status" value="1"/>
</dbReference>
<dbReference type="Pfam" id="PF17963">
    <property type="entry name" value="Big_9"/>
    <property type="match status" value="1"/>
</dbReference>
<organism evidence="11 12">
    <name type="scientific">Hahella chejuensis (strain KCTC 2396)</name>
    <dbReference type="NCBI Taxonomy" id="349521"/>
    <lineage>
        <taxon>Bacteria</taxon>
        <taxon>Pseudomonadati</taxon>
        <taxon>Pseudomonadota</taxon>
        <taxon>Gammaproteobacteria</taxon>
        <taxon>Oceanospirillales</taxon>
        <taxon>Hahellaceae</taxon>
        <taxon>Hahella</taxon>
    </lineage>
</organism>
<dbReference type="Gene3D" id="2.60.40.3440">
    <property type="match status" value="1"/>
</dbReference>
<dbReference type="OrthoDB" id="9808897at2"/>
<sequence>MNKLPVWALLGGCSLISAQGMAQENYGEALQKSIYFYEAQQSGVLPDWNRVEWRDDSAIQDGADVGKDLSGGWYDAGDHVKFGFPMAASATLLAWGAVEYRDAYEQSGQLPHLLNNLRFVADYFVKAHTAPNELWGQVGNGGVDHAWWGSAEVMPMARPSYKIDASCPGSDLAGETAAALAAIAMVFKPVDSAYANKLLTHASQLYEFANTYRGKYSDCITDASSYYKSWSGYQDELVWSALWLYRATGEASYLQQAKQEYQKLGGEGRQDVKAYKWGHAWDNKAYGSYVLMAQITGEAAYQADAERWLDYWTTGYNGERVNYTQGGLAYLDVWGANRYAANTAFIALVYADYLKNAGVKAEKAQTYYDFGRSQIEYLLGNNPAGVSYQIGYGANSPTNPHHRTAHGTWTNNLRTPEQSRHLLIGALVGGPDSNDNYADDRGDYVKNEVATDYNAGFTSALARLYLDFGGDPIPDSAFPQAEAKDEEFYVEAKLNSSGPRYVEIAAQVHNHSAWPARGSEQLRFRYWVDLSDEFAAGYGLQDVKVTTAYSQATEVSGLQPWGDPDDHIYYVDASFQGVNIYPGGQSESRREVQFRISLPTNSNASEWDNEGDPSWDSYDGAYKKAGKIALYDGAELVWGEEPGAGCGGDSGVNCLPQAQSLSVNTNKDEAVDIVLQGEDSDGSIVAYEYTQPAHGSVTGTGPAVTYMPHPGYHGLDAFTYTVLDNDGGRSPQAQVDINVDAPDLPALEITDPADGFEVSPGQSFTVRYRLDNAAGVRVYLNDVVAGEGGLSGAIEVAAPTAEGDYTLKLIALSSDGQEIDDASDAILIKVAEPDAGGDISCSVGGLNVWNTGYVLGDVKVVNNSSSSINGWEVVLTFDEPTSIVNLWNGAHTLSADGKTLTVKNMPYNGSLGPDAATSFGLQGVHDGSFSPPTCTAR</sequence>
<keyword evidence="6 7" id="KW-0624">Polysaccharide degradation</keyword>
<dbReference type="SMART" id="SM01067">
    <property type="entry name" value="CBM_3"/>
    <property type="match status" value="1"/>
</dbReference>
<dbReference type="InterPro" id="IPR012341">
    <property type="entry name" value="6hp_glycosidase-like_sf"/>
</dbReference>
<evidence type="ECO:0000313" key="12">
    <source>
        <dbReference type="Proteomes" id="UP000000238"/>
    </source>
</evidence>
<dbReference type="PANTHER" id="PTHR22298">
    <property type="entry name" value="ENDO-1,4-BETA-GLUCANASE"/>
    <property type="match status" value="1"/>
</dbReference>
<evidence type="ECO:0000313" key="11">
    <source>
        <dbReference type="EMBL" id="ABC29271.1"/>
    </source>
</evidence>
<dbReference type="SUPFAM" id="SSF49384">
    <property type="entry name" value="Carbohydrate-binding domain"/>
    <property type="match status" value="2"/>
</dbReference>
<keyword evidence="4 7" id="KW-0119">Carbohydrate metabolism</keyword>
<feature type="domain" description="CBM2" evidence="10">
    <location>
        <begin position="834"/>
        <end position="937"/>
    </location>
</feature>
<feature type="signal peptide" evidence="8">
    <location>
        <begin position="1"/>
        <end position="22"/>
    </location>
</feature>
<keyword evidence="2 7" id="KW-0378">Hydrolase</keyword>
<dbReference type="SMART" id="SM00637">
    <property type="entry name" value="CBD_II"/>
    <property type="match status" value="1"/>
</dbReference>
<dbReference type="PROSITE" id="PS51172">
    <property type="entry name" value="CBM3"/>
    <property type="match status" value="1"/>
</dbReference>
<dbReference type="Pfam" id="PF00553">
    <property type="entry name" value="CBM_2"/>
    <property type="match status" value="1"/>
</dbReference>
<evidence type="ECO:0000256" key="2">
    <source>
        <dbReference type="ARBA" id="ARBA00022801"/>
    </source>
</evidence>
<name>Q2SJA3_HAHCH</name>
<dbReference type="CAZy" id="CBM2">
    <property type="family name" value="Carbohydrate-Binding Module Family 2"/>
</dbReference>
<dbReference type="InterPro" id="IPR033126">
    <property type="entry name" value="Glyco_hydro_9_Asp/Glu_AS"/>
</dbReference>
<dbReference type="CAZy" id="GH9">
    <property type="family name" value="Glycoside Hydrolase Family 9"/>
</dbReference>
<keyword evidence="12" id="KW-1185">Reference proteome</keyword>
<dbReference type="Pfam" id="PF00759">
    <property type="entry name" value="Glyco_hydro_9"/>
    <property type="match status" value="1"/>
</dbReference>
<protein>
    <recommendedName>
        <fullName evidence="8">Endoglucanase</fullName>
        <ecNumber evidence="8">3.2.1.4</ecNumber>
    </recommendedName>
</protein>
<dbReference type="Gene3D" id="2.60.40.290">
    <property type="match status" value="1"/>
</dbReference>
<dbReference type="Gene3D" id="1.50.10.10">
    <property type="match status" value="1"/>
</dbReference>
<dbReference type="EMBL" id="CP000155">
    <property type="protein sequence ID" value="ABC29271.1"/>
    <property type="molecule type" value="Genomic_DNA"/>
</dbReference>
<dbReference type="InterPro" id="IPR012291">
    <property type="entry name" value="CBM2_carb-bd_dom_sf"/>
</dbReference>
<dbReference type="CAZy" id="CBM3">
    <property type="family name" value="Carbohydrate-Binding Module Family 3"/>
</dbReference>
<dbReference type="SUPFAM" id="SSF48208">
    <property type="entry name" value="Six-hairpin glycosidases"/>
    <property type="match status" value="1"/>
</dbReference>
<dbReference type="PROSITE" id="PS51173">
    <property type="entry name" value="CBM2"/>
    <property type="match status" value="1"/>
</dbReference>
<dbReference type="InterPro" id="IPR001919">
    <property type="entry name" value="CBD2"/>
</dbReference>
<dbReference type="STRING" id="349521.HCH_02464"/>